<proteinExistence type="inferred from homology"/>
<sequence>MSTPSQAIQVTTTPTGITTITLNRPQVRNAVDPATAKLIYAAITAFEDDPSQKVLILNGSNGTFCAGFDLHSLANSTSTASSLSCGEIWNDDEERQLGPMGPTRLSIKKPVIAAVSGYAVAGGLELSLIADMRIAEEDAIFGVFCRRFGVPLIDGGTVRLQAIIGLGRAMDMILTGRPVNAEEALSIGLANRVVPKGKALEEAEKIANQLLVFPQECMNTDRRSAYNAAYNAVSFNEAMKFEFENGKKVISEESVTGAKRFSSGVGRHGTFEGGKL</sequence>
<dbReference type="InterPro" id="IPR001753">
    <property type="entry name" value="Enoyl-CoA_hydra/iso"/>
</dbReference>
<protein>
    <submittedName>
        <fullName evidence="3">Uncharacterized protein</fullName>
    </submittedName>
</protein>
<evidence type="ECO:0000313" key="4">
    <source>
        <dbReference type="Proteomes" id="UP001370758"/>
    </source>
</evidence>
<dbReference type="CDD" id="cd06558">
    <property type="entry name" value="crotonase-like"/>
    <property type="match status" value="1"/>
</dbReference>
<keyword evidence="4" id="KW-1185">Reference proteome</keyword>
<dbReference type="NCBIfam" id="NF006108">
    <property type="entry name" value="PRK08259.1"/>
    <property type="match status" value="1"/>
</dbReference>
<organism evidence="3 4">
    <name type="scientific">Arthrobotrys musiformis</name>
    <dbReference type="NCBI Taxonomy" id="47236"/>
    <lineage>
        <taxon>Eukaryota</taxon>
        <taxon>Fungi</taxon>
        <taxon>Dikarya</taxon>
        <taxon>Ascomycota</taxon>
        <taxon>Pezizomycotina</taxon>
        <taxon>Orbiliomycetes</taxon>
        <taxon>Orbiliales</taxon>
        <taxon>Orbiliaceae</taxon>
        <taxon>Arthrobotrys</taxon>
    </lineage>
</organism>
<dbReference type="Proteomes" id="UP001370758">
    <property type="component" value="Unassembled WGS sequence"/>
</dbReference>
<dbReference type="GO" id="GO:0003824">
    <property type="term" value="F:catalytic activity"/>
    <property type="evidence" value="ECO:0007669"/>
    <property type="project" value="InterPro"/>
</dbReference>
<evidence type="ECO:0000256" key="2">
    <source>
        <dbReference type="RuleBase" id="RU003707"/>
    </source>
</evidence>
<dbReference type="PANTHER" id="PTHR43802">
    <property type="entry name" value="ENOYL-COA HYDRATASE"/>
    <property type="match status" value="1"/>
</dbReference>
<name>A0AAV9VSI7_9PEZI</name>
<accession>A0AAV9VSI7</accession>
<dbReference type="InterPro" id="IPR029045">
    <property type="entry name" value="ClpP/crotonase-like_dom_sf"/>
</dbReference>
<dbReference type="Pfam" id="PF00378">
    <property type="entry name" value="ECH_1"/>
    <property type="match status" value="1"/>
</dbReference>
<dbReference type="Gene3D" id="1.10.287.2460">
    <property type="match status" value="1"/>
</dbReference>
<reference evidence="3 4" key="1">
    <citation type="submission" date="2023-08" db="EMBL/GenBank/DDBJ databases">
        <authorList>
            <person name="Palmer J.M."/>
        </authorList>
    </citation>
    <scope>NUCLEOTIDE SEQUENCE [LARGE SCALE GENOMIC DNA]</scope>
    <source>
        <strain evidence="3 4">TWF481</strain>
    </source>
</reference>
<dbReference type="InterPro" id="IPR018376">
    <property type="entry name" value="Enoyl-CoA_hyd/isom_CS"/>
</dbReference>
<dbReference type="PANTHER" id="PTHR43802:SF1">
    <property type="entry name" value="IP11341P-RELATED"/>
    <property type="match status" value="1"/>
</dbReference>
<evidence type="ECO:0000313" key="3">
    <source>
        <dbReference type="EMBL" id="KAK6496133.1"/>
    </source>
</evidence>
<dbReference type="EMBL" id="JAVHJL010000011">
    <property type="protein sequence ID" value="KAK6496133.1"/>
    <property type="molecule type" value="Genomic_DNA"/>
</dbReference>
<comment type="caution">
    <text evidence="3">The sequence shown here is derived from an EMBL/GenBank/DDBJ whole genome shotgun (WGS) entry which is preliminary data.</text>
</comment>
<dbReference type="Gene3D" id="3.90.226.10">
    <property type="entry name" value="2-enoyl-CoA Hydratase, Chain A, domain 1"/>
    <property type="match status" value="1"/>
</dbReference>
<dbReference type="SUPFAM" id="SSF52096">
    <property type="entry name" value="ClpP/crotonase"/>
    <property type="match status" value="1"/>
</dbReference>
<comment type="similarity">
    <text evidence="1 2">Belongs to the enoyl-CoA hydratase/isomerase family.</text>
</comment>
<gene>
    <name evidence="3" type="ORF">TWF481_002157</name>
</gene>
<dbReference type="PROSITE" id="PS00166">
    <property type="entry name" value="ENOYL_COA_HYDRATASE"/>
    <property type="match status" value="1"/>
</dbReference>
<evidence type="ECO:0000256" key="1">
    <source>
        <dbReference type="ARBA" id="ARBA00005254"/>
    </source>
</evidence>
<dbReference type="AlphaFoldDB" id="A0AAV9VSI7"/>